<dbReference type="AlphaFoldDB" id="A0AA38ICD6"/>
<protein>
    <recommendedName>
        <fullName evidence="2">CCHC-type domain-containing protein</fullName>
    </recommendedName>
</protein>
<sequence length="140" mass="16591">MQLDKVYGLLALKIRKRLTRSEINSFKDLLNCAREIEQSFRESAFRKQEINTNQDGMQIKKLRPRYEHCKKFGHLKNECRQLEKENDDKELSKSTSARSKPECYGCGTPGYYRWNCPKCKEKTDVKTNIFEFSRPSLENE</sequence>
<evidence type="ECO:0000313" key="3">
    <source>
        <dbReference type="EMBL" id="KAJ3651881.1"/>
    </source>
</evidence>
<dbReference type="GO" id="GO:0003676">
    <property type="term" value="F:nucleic acid binding"/>
    <property type="evidence" value="ECO:0007669"/>
    <property type="project" value="InterPro"/>
</dbReference>
<dbReference type="InterPro" id="IPR001878">
    <property type="entry name" value="Znf_CCHC"/>
</dbReference>
<feature type="domain" description="CCHC-type" evidence="2">
    <location>
        <begin position="103"/>
        <end position="118"/>
    </location>
</feature>
<organism evidence="3 4">
    <name type="scientific">Zophobas morio</name>
    <dbReference type="NCBI Taxonomy" id="2755281"/>
    <lineage>
        <taxon>Eukaryota</taxon>
        <taxon>Metazoa</taxon>
        <taxon>Ecdysozoa</taxon>
        <taxon>Arthropoda</taxon>
        <taxon>Hexapoda</taxon>
        <taxon>Insecta</taxon>
        <taxon>Pterygota</taxon>
        <taxon>Neoptera</taxon>
        <taxon>Endopterygota</taxon>
        <taxon>Coleoptera</taxon>
        <taxon>Polyphaga</taxon>
        <taxon>Cucujiformia</taxon>
        <taxon>Tenebrionidae</taxon>
        <taxon>Zophobas</taxon>
    </lineage>
</organism>
<evidence type="ECO:0000256" key="1">
    <source>
        <dbReference type="PROSITE-ProRule" id="PRU00047"/>
    </source>
</evidence>
<dbReference type="Gene3D" id="4.10.60.10">
    <property type="entry name" value="Zinc finger, CCHC-type"/>
    <property type="match status" value="1"/>
</dbReference>
<accession>A0AA38ICD6</accession>
<name>A0AA38ICD6_9CUCU</name>
<dbReference type="PROSITE" id="PS50158">
    <property type="entry name" value="ZF_CCHC"/>
    <property type="match status" value="1"/>
</dbReference>
<proteinExistence type="predicted"/>
<reference evidence="3" key="1">
    <citation type="journal article" date="2023" name="G3 (Bethesda)">
        <title>Whole genome assemblies of Zophobas morio and Tenebrio molitor.</title>
        <authorList>
            <person name="Kaur S."/>
            <person name="Stinson S.A."/>
            <person name="diCenzo G.C."/>
        </authorList>
    </citation>
    <scope>NUCLEOTIDE SEQUENCE</scope>
    <source>
        <strain evidence="3">QUZm001</strain>
    </source>
</reference>
<keyword evidence="4" id="KW-1185">Reference proteome</keyword>
<keyword evidence="1" id="KW-0862">Zinc</keyword>
<comment type="caution">
    <text evidence="3">The sequence shown here is derived from an EMBL/GenBank/DDBJ whole genome shotgun (WGS) entry which is preliminary data.</text>
</comment>
<evidence type="ECO:0000259" key="2">
    <source>
        <dbReference type="PROSITE" id="PS50158"/>
    </source>
</evidence>
<dbReference type="GO" id="GO:0008270">
    <property type="term" value="F:zinc ion binding"/>
    <property type="evidence" value="ECO:0007669"/>
    <property type="project" value="UniProtKB-KW"/>
</dbReference>
<keyword evidence="1" id="KW-0863">Zinc-finger</keyword>
<dbReference type="Proteomes" id="UP001168821">
    <property type="component" value="Unassembled WGS sequence"/>
</dbReference>
<keyword evidence="1" id="KW-0479">Metal-binding</keyword>
<gene>
    <name evidence="3" type="ORF">Zmor_017886</name>
</gene>
<dbReference type="EMBL" id="JALNTZ010000005">
    <property type="protein sequence ID" value="KAJ3651881.1"/>
    <property type="molecule type" value="Genomic_DNA"/>
</dbReference>
<evidence type="ECO:0000313" key="4">
    <source>
        <dbReference type="Proteomes" id="UP001168821"/>
    </source>
</evidence>